<dbReference type="EMBL" id="BROQ01000109">
    <property type="protein sequence ID" value="GKZ25363.1"/>
    <property type="molecule type" value="Genomic_DNA"/>
</dbReference>
<organism evidence="1 2">
    <name type="scientific">Aspergillus brasiliensis</name>
    <dbReference type="NCBI Taxonomy" id="319629"/>
    <lineage>
        <taxon>Eukaryota</taxon>
        <taxon>Fungi</taxon>
        <taxon>Dikarya</taxon>
        <taxon>Ascomycota</taxon>
        <taxon>Pezizomycotina</taxon>
        <taxon>Eurotiomycetes</taxon>
        <taxon>Eurotiomycetidae</taxon>
        <taxon>Eurotiales</taxon>
        <taxon>Aspergillaceae</taxon>
        <taxon>Aspergillus</taxon>
        <taxon>Aspergillus subgen. Circumdati</taxon>
    </lineage>
</organism>
<name>A0A9W5YX37_9EURO</name>
<dbReference type="Proteomes" id="UP001143548">
    <property type="component" value="Unassembled WGS sequence"/>
</dbReference>
<sequence length="207" mass="23094">MQSCRSQLLALPVDWMGATAKAEVNAVTVYRLGRDCQSFPRKLLTRADNHVPSRSRVAISELPLLAGMSHTQNHSLSLGAVTGCVATVRLHSSHTERMRHHVQPRRRCIYTRHVDFVGRTKPVGSARDHATHRASNEARLIGAFLRSHCKPEPREGHGLSEVVSLRYPRYGDPFTRSAQSAANMYEVRTPDGDYFGEAGVSIKWRIG</sequence>
<reference evidence="1" key="1">
    <citation type="submission" date="2022-07" db="EMBL/GenBank/DDBJ databases">
        <title>Taxonomy of Aspergillus series Nigri: significant species reduction supported by multi-species coalescent approaches.</title>
        <authorList>
            <person name="Bian C."/>
            <person name="Kusuya Y."/>
            <person name="Sklenar F."/>
            <person name="D'hooge E."/>
            <person name="Yaguchi T."/>
            <person name="Takahashi H."/>
            <person name="Hubka V."/>
        </authorList>
    </citation>
    <scope>NUCLEOTIDE SEQUENCE</scope>
    <source>
        <strain evidence="1">CBS 733.88</strain>
    </source>
</reference>
<comment type="caution">
    <text evidence="1">The sequence shown here is derived from an EMBL/GenBank/DDBJ whole genome shotgun (WGS) entry which is preliminary data.</text>
</comment>
<accession>A0A9W5YX37</accession>
<protein>
    <submittedName>
        <fullName evidence="1">Uncharacterized protein</fullName>
    </submittedName>
</protein>
<gene>
    <name evidence="1" type="ORF">AbraCBS73388_000829</name>
</gene>
<evidence type="ECO:0000313" key="2">
    <source>
        <dbReference type="Proteomes" id="UP001143548"/>
    </source>
</evidence>
<dbReference type="AlphaFoldDB" id="A0A9W5YX37"/>
<proteinExistence type="predicted"/>
<evidence type="ECO:0000313" key="1">
    <source>
        <dbReference type="EMBL" id="GKZ25363.1"/>
    </source>
</evidence>